<evidence type="ECO:0000256" key="9">
    <source>
        <dbReference type="SAM" id="MobiDB-lite"/>
    </source>
</evidence>
<evidence type="ECO:0000256" key="8">
    <source>
        <dbReference type="RuleBase" id="RU364072"/>
    </source>
</evidence>
<evidence type="ECO:0000256" key="6">
    <source>
        <dbReference type="ARBA" id="ARBA00023160"/>
    </source>
</evidence>
<evidence type="ECO:0000259" key="10">
    <source>
        <dbReference type="PROSITE" id="PS50968"/>
    </source>
</evidence>
<evidence type="ECO:0000256" key="4">
    <source>
        <dbReference type="ARBA" id="ARBA00022832"/>
    </source>
</evidence>
<dbReference type="PANTHER" id="PTHR45266:SF3">
    <property type="entry name" value="OXALOACETATE DECARBOXYLASE ALPHA CHAIN"/>
    <property type="match status" value="1"/>
</dbReference>
<feature type="compositionally biased region" description="Low complexity" evidence="9">
    <location>
        <begin position="42"/>
        <end position="51"/>
    </location>
</feature>
<dbReference type="InterPro" id="IPR001882">
    <property type="entry name" value="Biotin_BS"/>
</dbReference>
<dbReference type="Proteomes" id="UP000050816">
    <property type="component" value="Unassembled WGS sequence"/>
</dbReference>
<evidence type="ECO:0000313" key="11">
    <source>
        <dbReference type="EMBL" id="KRL87933.1"/>
    </source>
</evidence>
<evidence type="ECO:0000256" key="3">
    <source>
        <dbReference type="ARBA" id="ARBA00022516"/>
    </source>
</evidence>
<keyword evidence="3 8" id="KW-0444">Lipid biosynthesis</keyword>
<dbReference type="EMBL" id="AZFK01000084">
    <property type="protein sequence ID" value="KRL87933.1"/>
    <property type="molecule type" value="Genomic_DNA"/>
</dbReference>
<dbReference type="SUPFAM" id="SSF51230">
    <property type="entry name" value="Single hybrid motif"/>
    <property type="match status" value="1"/>
</dbReference>
<organism evidence="11 12">
    <name type="scientific">Limosilactobacillus ingluviei DSM 15946</name>
    <dbReference type="NCBI Taxonomy" id="1423760"/>
    <lineage>
        <taxon>Bacteria</taxon>
        <taxon>Bacillati</taxon>
        <taxon>Bacillota</taxon>
        <taxon>Bacilli</taxon>
        <taxon>Lactobacillales</taxon>
        <taxon>Lactobacillaceae</taxon>
        <taxon>Limosilactobacillus</taxon>
    </lineage>
</organism>
<gene>
    <name evidence="11" type="ORF">FC43_GL000599</name>
</gene>
<dbReference type="Pfam" id="PF00364">
    <property type="entry name" value="Biotin_lipoyl"/>
    <property type="match status" value="1"/>
</dbReference>
<dbReference type="InterPro" id="IPR000089">
    <property type="entry name" value="Biotin_lipoyl"/>
</dbReference>
<keyword evidence="4 8" id="KW-0276">Fatty acid metabolism</keyword>
<dbReference type="PROSITE" id="PS00188">
    <property type="entry name" value="BIOTIN"/>
    <property type="match status" value="1"/>
</dbReference>
<dbReference type="InterPro" id="IPR011053">
    <property type="entry name" value="Single_hybrid_motif"/>
</dbReference>
<reference evidence="11 12" key="1">
    <citation type="journal article" date="2015" name="Genome Announc.">
        <title>Expanding the biotechnology potential of lactobacilli through comparative genomics of 213 strains and associated genera.</title>
        <authorList>
            <person name="Sun Z."/>
            <person name="Harris H.M."/>
            <person name="McCann A."/>
            <person name="Guo C."/>
            <person name="Argimon S."/>
            <person name="Zhang W."/>
            <person name="Yang X."/>
            <person name="Jeffery I.B."/>
            <person name="Cooney J.C."/>
            <person name="Kagawa T.F."/>
            <person name="Liu W."/>
            <person name="Song Y."/>
            <person name="Salvetti E."/>
            <person name="Wrobel A."/>
            <person name="Rasinkangas P."/>
            <person name="Parkhill J."/>
            <person name="Rea M.C."/>
            <person name="O'Sullivan O."/>
            <person name="Ritari J."/>
            <person name="Douillard F.P."/>
            <person name="Paul Ross R."/>
            <person name="Yang R."/>
            <person name="Briner A.E."/>
            <person name="Felis G.E."/>
            <person name="de Vos W.M."/>
            <person name="Barrangou R."/>
            <person name="Klaenhammer T.R."/>
            <person name="Caufield P.W."/>
            <person name="Cui Y."/>
            <person name="Zhang H."/>
            <person name="O'Toole P.W."/>
        </authorList>
    </citation>
    <scope>NUCLEOTIDE SEQUENCE [LARGE SCALE GENOMIC DNA]</scope>
    <source>
        <strain evidence="11 12">DSM 15946</strain>
    </source>
</reference>
<dbReference type="InterPro" id="IPR050709">
    <property type="entry name" value="Biotin_Carboxyl_Carrier/Decarb"/>
</dbReference>
<proteinExistence type="predicted"/>
<feature type="region of interest" description="Disordered" evidence="9">
    <location>
        <begin position="39"/>
        <end position="63"/>
    </location>
</feature>
<dbReference type="GO" id="GO:0006633">
    <property type="term" value="P:fatty acid biosynthetic process"/>
    <property type="evidence" value="ECO:0007669"/>
    <property type="project" value="UniProtKB-UniPathway"/>
</dbReference>
<dbReference type="NCBIfam" id="TIGR00531">
    <property type="entry name" value="BCCP"/>
    <property type="match status" value="1"/>
</dbReference>
<dbReference type="AlphaFoldDB" id="A0A0R1U3R0"/>
<dbReference type="Gene3D" id="2.40.50.100">
    <property type="match status" value="1"/>
</dbReference>
<dbReference type="UniPathway" id="UPA00094"/>
<protein>
    <recommendedName>
        <fullName evidence="2 8">Biotin carboxyl carrier protein of acetyl-CoA carboxylase</fullName>
    </recommendedName>
</protein>
<evidence type="ECO:0000256" key="2">
    <source>
        <dbReference type="ARBA" id="ARBA00017562"/>
    </source>
</evidence>
<dbReference type="PROSITE" id="PS50968">
    <property type="entry name" value="BIOTINYL_LIPOYL"/>
    <property type="match status" value="1"/>
</dbReference>
<dbReference type="PATRIC" id="fig|1423760.3.peg.623"/>
<keyword evidence="7 8" id="KW-0092">Biotin</keyword>
<dbReference type="PRINTS" id="PR01071">
    <property type="entry name" value="ACOABIOTINCC"/>
</dbReference>
<name>A0A0R1U3R0_9LACO</name>
<keyword evidence="5 8" id="KW-0443">Lipid metabolism</keyword>
<comment type="function">
    <text evidence="8">This protein is a component of the acetyl coenzyme A carboxylase complex; first, biotin carboxylase catalyzes the carboxylation of the carrier protein and then the transcarboxylase transfers the carboxyl group to form malonyl-CoA.</text>
</comment>
<comment type="caution">
    <text evidence="11">The sequence shown here is derived from an EMBL/GenBank/DDBJ whole genome shotgun (WGS) entry which is preliminary data.</text>
</comment>
<dbReference type="GO" id="GO:0003989">
    <property type="term" value="F:acetyl-CoA carboxylase activity"/>
    <property type="evidence" value="ECO:0007669"/>
    <property type="project" value="InterPro"/>
</dbReference>
<dbReference type="PANTHER" id="PTHR45266">
    <property type="entry name" value="OXALOACETATE DECARBOXYLASE ALPHA CHAIN"/>
    <property type="match status" value="1"/>
</dbReference>
<evidence type="ECO:0000256" key="7">
    <source>
        <dbReference type="ARBA" id="ARBA00023267"/>
    </source>
</evidence>
<dbReference type="CDD" id="cd06850">
    <property type="entry name" value="biotinyl_domain"/>
    <property type="match status" value="1"/>
</dbReference>
<keyword evidence="6 8" id="KW-0275">Fatty acid biosynthesis</keyword>
<accession>A0A0R1U3R0</accession>
<evidence type="ECO:0000256" key="1">
    <source>
        <dbReference type="ARBA" id="ARBA00005194"/>
    </source>
</evidence>
<dbReference type="InterPro" id="IPR001249">
    <property type="entry name" value="AcCoA_biotinCC"/>
</dbReference>
<sequence>MKMELTAVQKLMEQFEDSTARELELTDGDFHLRLSKNRTAKASPAPVEATPSPAPAAPAPTSAAPQAAEVAQTIKAPLVGTVYLQPKPGAKPYLQVGQQVNAGDVVCVIEAMKMMTEVKSQVAGTVKAVLVEDEQLVEVDQPLFTVE</sequence>
<comment type="pathway">
    <text evidence="1 8">Lipid metabolism; fatty acid biosynthesis.</text>
</comment>
<feature type="domain" description="Lipoyl-binding" evidence="10">
    <location>
        <begin position="71"/>
        <end position="147"/>
    </location>
</feature>
<dbReference type="GO" id="GO:0009317">
    <property type="term" value="C:acetyl-CoA carboxylase complex"/>
    <property type="evidence" value="ECO:0007669"/>
    <property type="project" value="InterPro"/>
</dbReference>
<evidence type="ECO:0000256" key="5">
    <source>
        <dbReference type="ARBA" id="ARBA00023098"/>
    </source>
</evidence>
<dbReference type="FunFam" id="2.40.50.100:FF:000003">
    <property type="entry name" value="Acetyl-CoA carboxylase biotin carboxyl carrier protein"/>
    <property type="match status" value="1"/>
</dbReference>
<evidence type="ECO:0000313" key="12">
    <source>
        <dbReference type="Proteomes" id="UP000050816"/>
    </source>
</evidence>